<protein>
    <submittedName>
        <fullName evidence="1">Uncharacterized protein</fullName>
    </submittedName>
</protein>
<dbReference type="Proteomes" id="UP000308836">
    <property type="component" value="Unassembled WGS sequence"/>
</dbReference>
<evidence type="ECO:0000313" key="2">
    <source>
        <dbReference type="Proteomes" id="UP000308836"/>
    </source>
</evidence>
<sequence length="124" mass="14918">MRVDEIEFWQPWPALLPLYETLRDALVERYPDLRIKVSKTQISFYNRHMFAMASGPWRRKKDWPRQFMLVSFGLAHRLDSPRVAMASEPYPCRWTHHVLVEQKEQINAELLSWIDEAYRLSAEK</sequence>
<organism evidence="1 2">
    <name type="scientific">Dubosiella muris</name>
    <dbReference type="NCBI Taxonomy" id="3038133"/>
    <lineage>
        <taxon>Bacteria</taxon>
        <taxon>Bacillati</taxon>
        <taxon>Bacillota</taxon>
        <taxon>Erysipelotrichia</taxon>
        <taxon>Erysipelotrichales</taxon>
        <taxon>Erysipelotrichaceae</taxon>
        <taxon>Dubosiella</taxon>
    </lineage>
</organism>
<reference evidence="1" key="1">
    <citation type="submission" date="2019-04" db="EMBL/GenBank/DDBJ databases">
        <title>Microbes associate with the intestines of laboratory mice.</title>
        <authorList>
            <person name="Navarre W."/>
            <person name="Wong E."/>
            <person name="Huang K."/>
            <person name="Tropini C."/>
            <person name="Ng K."/>
            <person name="Yu B."/>
        </authorList>
    </citation>
    <scope>NUCLEOTIDE SEQUENCE</scope>
    <source>
        <strain evidence="1">NM09_H32</strain>
    </source>
</reference>
<evidence type="ECO:0000313" key="1">
    <source>
        <dbReference type="EMBL" id="TGY66971.1"/>
    </source>
</evidence>
<name>A0AC61R9E8_9FIRM</name>
<proteinExistence type="predicted"/>
<gene>
    <name evidence="1" type="ORF">E5336_02415</name>
</gene>
<dbReference type="EMBL" id="SRYG01000003">
    <property type="protein sequence ID" value="TGY66971.1"/>
    <property type="molecule type" value="Genomic_DNA"/>
</dbReference>
<accession>A0AC61R9E8</accession>
<comment type="caution">
    <text evidence="1">The sequence shown here is derived from an EMBL/GenBank/DDBJ whole genome shotgun (WGS) entry which is preliminary data.</text>
</comment>
<keyword evidence="2" id="KW-1185">Reference proteome</keyword>